<evidence type="ECO:0000256" key="6">
    <source>
        <dbReference type="ARBA" id="ARBA00023315"/>
    </source>
</evidence>
<sequence>MSIDIARVFRLAQRGVEHLPEPVARAAFTAVADGAWLARGGGVRQLETNLARLRPDLSHRAVRRLSRENMRGYLRYYREAFQLPRLSRDRIEARVRVIGDAAIRAELAAGRSVQCALSHSGNWDLAGAWGTGELGHVLTVAEHLEPEEVFQGFLRFRTGLGMTIIPLEKGRNVFRELLRLSRTGAYLVPLLADRDLSHTGVEVDLAGHRARVAPGPAALSLATGQPLHAVMIRHERLHGARRRAAGGPWGIVVEFSPRLDRPGEQLTVAELTQRWVDWVGARLRRHPEAWHMLQKVFLADLDADRLARSAARARQAAGESPAGPPEGRG</sequence>
<evidence type="ECO:0000256" key="2">
    <source>
        <dbReference type="ARBA" id="ARBA00022475"/>
    </source>
</evidence>
<dbReference type="RefSeq" id="WP_152204675.1">
    <property type="nucleotide sequence ID" value="NZ_VUKF01000066.1"/>
</dbReference>
<proteinExistence type="predicted"/>
<dbReference type="EMBL" id="WHJE01000120">
    <property type="protein sequence ID" value="KAE8762826.1"/>
    <property type="molecule type" value="Genomic_DNA"/>
</dbReference>
<keyword evidence="3" id="KW-0997">Cell inner membrane</keyword>
<name>A0A7J5UKG6_9MICO</name>
<dbReference type="Proteomes" id="UP000451860">
    <property type="component" value="Unassembled WGS sequence"/>
</dbReference>
<dbReference type="OrthoDB" id="9803456at2"/>
<evidence type="ECO:0000256" key="5">
    <source>
        <dbReference type="ARBA" id="ARBA00023136"/>
    </source>
</evidence>
<keyword evidence="5" id="KW-0472">Membrane</keyword>
<dbReference type="PANTHER" id="PTHR30606:SF10">
    <property type="entry name" value="PHOSPHATIDYLINOSITOL MANNOSIDE ACYLTRANSFERASE"/>
    <property type="match status" value="1"/>
</dbReference>
<protein>
    <submittedName>
        <fullName evidence="7">Phosphatidylinositol mannoside acyltransferase</fullName>
    </submittedName>
</protein>
<dbReference type="CDD" id="cd07984">
    <property type="entry name" value="LPLAT_LABLAT-like"/>
    <property type="match status" value="1"/>
</dbReference>
<evidence type="ECO:0000313" key="8">
    <source>
        <dbReference type="Proteomes" id="UP000451860"/>
    </source>
</evidence>
<evidence type="ECO:0000313" key="7">
    <source>
        <dbReference type="EMBL" id="KAE8762826.1"/>
    </source>
</evidence>
<comment type="subcellular location">
    <subcellularLocation>
        <location evidence="1">Cell inner membrane</location>
    </subcellularLocation>
</comment>
<dbReference type="AlphaFoldDB" id="A0A7J5UKG6"/>
<reference evidence="7 8" key="1">
    <citation type="submission" date="2019-10" db="EMBL/GenBank/DDBJ databases">
        <title>Georgenia wutianyii sp. nov. and Georgenia yuyongxinii sp. nov. isolated from plateau pika (Ochotona curzoniae) in the Qinghai-Tibet plateau of China.</title>
        <authorList>
            <person name="Tian Z."/>
        </authorList>
    </citation>
    <scope>NUCLEOTIDE SEQUENCE [LARGE SCALE GENOMIC DNA]</scope>
    <source>
        <strain evidence="7 8">DSM 21501</strain>
    </source>
</reference>
<organism evidence="7 8">
    <name type="scientific">Georgenia thermotolerans</name>
    <dbReference type="NCBI Taxonomy" id="527326"/>
    <lineage>
        <taxon>Bacteria</taxon>
        <taxon>Bacillati</taxon>
        <taxon>Actinomycetota</taxon>
        <taxon>Actinomycetes</taxon>
        <taxon>Micrococcales</taxon>
        <taxon>Bogoriellaceae</taxon>
        <taxon>Georgenia</taxon>
    </lineage>
</organism>
<dbReference type="PANTHER" id="PTHR30606">
    <property type="entry name" value="LIPID A BIOSYNTHESIS LAUROYL ACYLTRANSFERASE"/>
    <property type="match status" value="1"/>
</dbReference>
<dbReference type="Pfam" id="PF03279">
    <property type="entry name" value="Lip_A_acyltrans"/>
    <property type="match status" value="1"/>
</dbReference>
<dbReference type="GO" id="GO:0005886">
    <property type="term" value="C:plasma membrane"/>
    <property type="evidence" value="ECO:0007669"/>
    <property type="project" value="UniProtKB-SubCell"/>
</dbReference>
<dbReference type="GO" id="GO:0016746">
    <property type="term" value="F:acyltransferase activity"/>
    <property type="evidence" value="ECO:0007669"/>
    <property type="project" value="UniProtKB-KW"/>
</dbReference>
<evidence type="ECO:0000256" key="4">
    <source>
        <dbReference type="ARBA" id="ARBA00022679"/>
    </source>
</evidence>
<keyword evidence="2" id="KW-1003">Cell membrane</keyword>
<dbReference type="GO" id="GO:0009247">
    <property type="term" value="P:glycolipid biosynthetic process"/>
    <property type="evidence" value="ECO:0007669"/>
    <property type="project" value="UniProtKB-ARBA"/>
</dbReference>
<evidence type="ECO:0000256" key="1">
    <source>
        <dbReference type="ARBA" id="ARBA00004533"/>
    </source>
</evidence>
<keyword evidence="8" id="KW-1185">Reference proteome</keyword>
<gene>
    <name evidence="7" type="ORF">GB883_17360</name>
</gene>
<evidence type="ECO:0000256" key="3">
    <source>
        <dbReference type="ARBA" id="ARBA00022519"/>
    </source>
</evidence>
<keyword evidence="6 7" id="KW-0012">Acyltransferase</keyword>
<keyword evidence="4 7" id="KW-0808">Transferase</keyword>
<accession>A0A7J5UKG6</accession>
<dbReference type="InterPro" id="IPR004960">
    <property type="entry name" value="LipA_acyltrans"/>
</dbReference>
<comment type="caution">
    <text evidence="7">The sequence shown here is derived from an EMBL/GenBank/DDBJ whole genome shotgun (WGS) entry which is preliminary data.</text>
</comment>
<dbReference type="NCBIfam" id="NF005919">
    <property type="entry name" value="PRK07920.1"/>
    <property type="match status" value="1"/>
</dbReference>